<feature type="region of interest" description="Disordered" evidence="1">
    <location>
        <begin position="97"/>
        <end position="118"/>
    </location>
</feature>
<evidence type="ECO:0000313" key="3">
    <source>
        <dbReference type="Proteomes" id="UP000247810"/>
    </source>
</evidence>
<proteinExistence type="predicted"/>
<protein>
    <submittedName>
        <fullName evidence="2">Uncharacterized protein</fullName>
    </submittedName>
</protein>
<keyword evidence="3" id="KW-1185">Reference proteome</keyword>
<dbReference type="AlphaFoldDB" id="A0A319DEG7"/>
<evidence type="ECO:0000256" key="1">
    <source>
        <dbReference type="SAM" id="MobiDB-lite"/>
    </source>
</evidence>
<dbReference type="EMBL" id="KZ825848">
    <property type="protein sequence ID" value="PYH95810.1"/>
    <property type="molecule type" value="Genomic_DNA"/>
</dbReference>
<sequence>MDQKTAQKLPALWKQLRSTIYTSGGDYDGFLQRWKAAIEGAKHLDEFATNLYLHQGPLINVSHMYFKFRLYEFKQKPAVLLLESSERAQATEVALRAHRKHPKEKSAPTKADNFERRPKLHSEDLGTIWCRHHGTMGSHLSSQCQLRGGTDPAGKGKAEKGDAHAGMDEDASHH</sequence>
<feature type="region of interest" description="Disordered" evidence="1">
    <location>
        <begin position="140"/>
        <end position="174"/>
    </location>
</feature>
<name>A0A319DEG7_9EURO</name>
<evidence type="ECO:0000313" key="2">
    <source>
        <dbReference type="EMBL" id="PYH95810.1"/>
    </source>
</evidence>
<accession>A0A319DEG7</accession>
<feature type="compositionally biased region" description="Basic and acidic residues" evidence="1">
    <location>
        <begin position="104"/>
        <end position="118"/>
    </location>
</feature>
<gene>
    <name evidence="2" type="ORF">BO71DRAFT_428752</name>
</gene>
<reference evidence="2 3" key="1">
    <citation type="submission" date="2018-02" db="EMBL/GenBank/DDBJ databases">
        <title>The genomes of Aspergillus section Nigri reveals drivers in fungal speciation.</title>
        <authorList>
            <consortium name="DOE Joint Genome Institute"/>
            <person name="Vesth T.C."/>
            <person name="Nybo J."/>
            <person name="Theobald S."/>
            <person name="Brandl J."/>
            <person name="Frisvad J.C."/>
            <person name="Nielsen K.F."/>
            <person name="Lyhne E.K."/>
            <person name="Kogle M.E."/>
            <person name="Kuo A."/>
            <person name="Riley R."/>
            <person name="Clum A."/>
            <person name="Nolan M."/>
            <person name="Lipzen A."/>
            <person name="Salamov A."/>
            <person name="Henrissat B."/>
            <person name="Wiebenga A."/>
            <person name="De vries R.P."/>
            <person name="Grigoriev I.V."/>
            <person name="Mortensen U.H."/>
            <person name="Andersen M.R."/>
            <person name="Baker S.E."/>
        </authorList>
    </citation>
    <scope>NUCLEOTIDE SEQUENCE [LARGE SCALE GENOMIC DNA]</scope>
    <source>
        <strain evidence="2 3">CBS 707.79</strain>
    </source>
</reference>
<dbReference type="Proteomes" id="UP000247810">
    <property type="component" value="Unassembled WGS sequence"/>
</dbReference>
<organism evidence="2 3">
    <name type="scientific">Aspergillus ellipticus CBS 707.79</name>
    <dbReference type="NCBI Taxonomy" id="1448320"/>
    <lineage>
        <taxon>Eukaryota</taxon>
        <taxon>Fungi</taxon>
        <taxon>Dikarya</taxon>
        <taxon>Ascomycota</taxon>
        <taxon>Pezizomycotina</taxon>
        <taxon>Eurotiomycetes</taxon>
        <taxon>Eurotiomycetidae</taxon>
        <taxon>Eurotiales</taxon>
        <taxon>Aspergillaceae</taxon>
        <taxon>Aspergillus</taxon>
        <taxon>Aspergillus subgen. Circumdati</taxon>
    </lineage>
</organism>
<feature type="compositionally biased region" description="Basic and acidic residues" evidence="1">
    <location>
        <begin position="154"/>
        <end position="174"/>
    </location>
</feature>
<dbReference type="VEuPathDB" id="FungiDB:BO71DRAFT_428752"/>